<dbReference type="RefSeq" id="WP_256258156.1">
    <property type="nucleotide sequence ID" value="NZ_FONR01000005.1"/>
</dbReference>
<proteinExistence type="predicted"/>
<dbReference type="InterPro" id="IPR029068">
    <property type="entry name" value="Glyas_Bleomycin-R_OHBP_Dase"/>
</dbReference>
<feature type="domain" description="VOC" evidence="1">
    <location>
        <begin position="32"/>
        <end position="164"/>
    </location>
</feature>
<evidence type="ECO:0000259" key="1">
    <source>
        <dbReference type="PROSITE" id="PS51819"/>
    </source>
</evidence>
<dbReference type="SUPFAM" id="SSF54593">
    <property type="entry name" value="Glyoxalase/Bleomycin resistance protein/Dihydroxybiphenyl dioxygenase"/>
    <property type="match status" value="1"/>
</dbReference>
<dbReference type="Pfam" id="PF13669">
    <property type="entry name" value="Glyoxalase_4"/>
    <property type="match status" value="1"/>
</dbReference>
<reference evidence="2 3" key="1">
    <citation type="submission" date="2016-10" db="EMBL/GenBank/DDBJ databases">
        <authorList>
            <person name="de Groot N.N."/>
        </authorList>
    </citation>
    <scope>NUCLEOTIDE SEQUENCE [LARGE SCALE GENOMIC DNA]</scope>
    <source>
        <strain evidence="2 3">OK461</strain>
    </source>
</reference>
<dbReference type="EMBL" id="FONR01000005">
    <property type="protein sequence ID" value="SFF29145.1"/>
    <property type="molecule type" value="Genomic_DNA"/>
</dbReference>
<dbReference type="PROSITE" id="PS51819">
    <property type="entry name" value="VOC"/>
    <property type="match status" value="1"/>
</dbReference>
<gene>
    <name evidence="2" type="ORF">SAMN02787118_105166</name>
</gene>
<evidence type="ECO:0000313" key="3">
    <source>
        <dbReference type="Proteomes" id="UP000181942"/>
    </source>
</evidence>
<protein>
    <submittedName>
        <fullName evidence="2">Glyoxalase/Bleomycin resistance protein/Dioxygenase superfamily protein</fullName>
    </submittedName>
</protein>
<keyword evidence="2" id="KW-0223">Dioxygenase</keyword>
<accession>A0A1I2HFV8</accession>
<sequence length="178" mass="19339">MNFFAAVELNDEGDTLEATEYGRAAVGRVLKAQDQFHLGIVVEDFETTLAEFSSLFGYKWCGEISGPVPVTLPDADAVVELGCVFSTTTPRLEIVRRVPGTLWEPAAGGAVHHVGYWSDDVAADAAELERHGFVREATRKGADGAPFAFLRSPASGYRVELVSRVAQQSLERFWGMSA</sequence>
<evidence type="ECO:0000313" key="2">
    <source>
        <dbReference type="EMBL" id="SFF29145.1"/>
    </source>
</evidence>
<dbReference type="GO" id="GO:0051213">
    <property type="term" value="F:dioxygenase activity"/>
    <property type="evidence" value="ECO:0007669"/>
    <property type="project" value="UniProtKB-KW"/>
</dbReference>
<dbReference type="AlphaFoldDB" id="A0A1I2HFV8"/>
<dbReference type="Gene3D" id="3.10.180.10">
    <property type="entry name" value="2,3-Dihydroxybiphenyl 1,2-Dioxygenase, domain 1"/>
    <property type="match status" value="1"/>
</dbReference>
<dbReference type="InterPro" id="IPR037523">
    <property type="entry name" value="VOC_core"/>
</dbReference>
<organism evidence="2 3">
    <name type="scientific">Streptomyces mirabilis</name>
    <dbReference type="NCBI Taxonomy" id="68239"/>
    <lineage>
        <taxon>Bacteria</taxon>
        <taxon>Bacillati</taxon>
        <taxon>Actinomycetota</taxon>
        <taxon>Actinomycetes</taxon>
        <taxon>Kitasatosporales</taxon>
        <taxon>Streptomycetaceae</taxon>
        <taxon>Streptomyces</taxon>
    </lineage>
</organism>
<keyword evidence="2" id="KW-0560">Oxidoreductase</keyword>
<dbReference type="Proteomes" id="UP000181942">
    <property type="component" value="Unassembled WGS sequence"/>
</dbReference>
<name>A0A1I2HFV8_9ACTN</name>